<feature type="transmembrane region" description="Helical" evidence="8">
    <location>
        <begin position="512"/>
        <end position="535"/>
    </location>
</feature>
<dbReference type="GO" id="GO:0004029">
    <property type="term" value="F:aldehyde dehydrogenase (NAD+) activity"/>
    <property type="evidence" value="ECO:0007669"/>
    <property type="project" value="TreeGrafter"/>
</dbReference>
<keyword evidence="8" id="KW-1133">Transmembrane helix</keyword>
<dbReference type="PROSITE" id="PS00687">
    <property type="entry name" value="ALDEHYDE_DEHYDR_GLU"/>
    <property type="match status" value="1"/>
</dbReference>
<dbReference type="RefSeq" id="XP_055899978.1">
    <property type="nucleotide sequence ID" value="XM_056044003.1"/>
</dbReference>
<dbReference type="FunFam" id="3.40.309.10:FF:000003">
    <property type="entry name" value="Aldehyde dehydrogenase"/>
    <property type="match status" value="1"/>
</dbReference>
<proteinExistence type="inferred from homology"/>
<evidence type="ECO:0000256" key="5">
    <source>
        <dbReference type="PIRSR" id="PIRSR036492-1"/>
    </source>
</evidence>
<dbReference type="InterPro" id="IPR016163">
    <property type="entry name" value="Ald_DH_C"/>
</dbReference>
<dbReference type="PROSITE" id="PS00070">
    <property type="entry name" value="ALDEHYDE_DEHYDR_CYS"/>
    <property type="match status" value="1"/>
</dbReference>
<sequence>MRLRESYYYTISSSSSCIFNIESLDYDYYESRLPTDNCDFKLKDKMDFSKTVKDLRQSFASGKTRSNEWRTAQLKGVIKLIQENEEVISEALYKDLHKNKAEAAIMELILCVNDAVNAINSLDSWTKPEKVSKGALYLMDNAYIIKEPLGVALIIGAWNYPIQLILLPLIGAIAAGNCALIKPSEVSEASARFIEEYIPKYLDKDCFKVINGGVAETTAILEQRFDTIFYTGNSQVAKIVMAAAAKNLTPVILELGGKSPVYIDTKTDLAVVARRLCWGKFCNAGQTCIAPDYVMCPKEIQDELIEKIKASVEEFYTADPKTSDSYGRIVNNRHFTRIQRLKQGSTVAVGGEEDEKENYISPTVLRDVKLTDTVMQDEIFGPLLPIVPVKDHTEAIDIINTREKPLALYVFTKNSKISQEFCDRTSSGAIVVNDTVVHGGLPTLPFGGVGNSGLGSYHGKFSFNAFSHDKPVLEKSLAMDSVNNIRYPPYTDKKLGWVKWIMTKKPKKQGMLAFFPFVAIGVIFSFMFKVIGVGAESINTKKQL</sequence>
<dbReference type="InterPro" id="IPR029510">
    <property type="entry name" value="Ald_DH_CS_GLU"/>
</dbReference>
<evidence type="ECO:0000256" key="2">
    <source>
        <dbReference type="ARBA" id="ARBA00023002"/>
    </source>
</evidence>
<evidence type="ECO:0000259" key="9">
    <source>
        <dbReference type="Pfam" id="PF00171"/>
    </source>
</evidence>
<name>A0A9W3BKM7_BIOGL</name>
<dbReference type="InterPro" id="IPR016160">
    <property type="entry name" value="Ald_DH_CS_CYS"/>
</dbReference>
<dbReference type="PIRSF" id="PIRSF036492">
    <property type="entry name" value="ALDH"/>
    <property type="match status" value="1"/>
</dbReference>
<keyword evidence="3" id="KW-0520">NAD</keyword>
<feature type="active site" evidence="5 6">
    <location>
        <position position="254"/>
    </location>
</feature>
<keyword evidence="8" id="KW-0472">Membrane</keyword>
<evidence type="ECO:0000256" key="6">
    <source>
        <dbReference type="PROSITE-ProRule" id="PRU10007"/>
    </source>
</evidence>
<gene>
    <name evidence="11" type="primary">LOC106078329</name>
</gene>
<dbReference type="SUPFAM" id="SSF53720">
    <property type="entry name" value="ALDH-like"/>
    <property type="match status" value="1"/>
</dbReference>
<dbReference type="OrthoDB" id="440325at2759"/>
<evidence type="ECO:0000313" key="10">
    <source>
        <dbReference type="Proteomes" id="UP001165740"/>
    </source>
</evidence>
<reference evidence="11" key="1">
    <citation type="submission" date="2025-08" db="UniProtKB">
        <authorList>
            <consortium name="RefSeq"/>
        </authorList>
    </citation>
    <scope>IDENTIFICATION</scope>
</reference>
<organism evidence="10 11">
    <name type="scientific">Biomphalaria glabrata</name>
    <name type="common">Bloodfluke planorb</name>
    <name type="synonym">Freshwater snail</name>
    <dbReference type="NCBI Taxonomy" id="6526"/>
    <lineage>
        <taxon>Eukaryota</taxon>
        <taxon>Metazoa</taxon>
        <taxon>Spiralia</taxon>
        <taxon>Lophotrochozoa</taxon>
        <taxon>Mollusca</taxon>
        <taxon>Gastropoda</taxon>
        <taxon>Heterobranchia</taxon>
        <taxon>Euthyneura</taxon>
        <taxon>Panpulmonata</taxon>
        <taxon>Hygrophila</taxon>
        <taxon>Lymnaeoidea</taxon>
        <taxon>Planorbidae</taxon>
        <taxon>Biomphalaria</taxon>
    </lineage>
</organism>
<feature type="domain" description="Aldehyde dehydrogenase" evidence="9">
    <location>
        <begin position="38"/>
        <end position="470"/>
    </location>
</feature>
<evidence type="ECO:0000256" key="3">
    <source>
        <dbReference type="ARBA" id="ARBA00023027"/>
    </source>
</evidence>
<comment type="similarity">
    <text evidence="1 4 7">Belongs to the aldehyde dehydrogenase family.</text>
</comment>
<dbReference type="InterPro" id="IPR016162">
    <property type="entry name" value="Ald_DH_N"/>
</dbReference>
<evidence type="ECO:0000256" key="8">
    <source>
        <dbReference type="SAM" id="Phobius"/>
    </source>
</evidence>
<dbReference type="InterPro" id="IPR012394">
    <property type="entry name" value="Aldehyde_DH_NAD(P)"/>
</dbReference>
<dbReference type="InterPro" id="IPR015590">
    <property type="entry name" value="Aldehyde_DH_dom"/>
</dbReference>
<dbReference type="InterPro" id="IPR016161">
    <property type="entry name" value="Ald_DH/histidinol_DH"/>
</dbReference>
<dbReference type="Proteomes" id="UP001165740">
    <property type="component" value="Chromosome 10"/>
</dbReference>
<dbReference type="OMA" id="ILEIGMT"/>
<evidence type="ECO:0000256" key="4">
    <source>
        <dbReference type="PIRNR" id="PIRNR036492"/>
    </source>
</evidence>
<feature type="active site" evidence="5">
    <location>
        <position position="288"/>
    </location>
</feature>
<evidence type="ECO:0000256" key="1">
    <source>
        <dbReference type="ARBA" id="ARBA00009986"/>
    </source>
</evidence>
<evidence type="ECO:0000313" key="11">
    <source>
        <dbReference type="RefSeq" id="XP_055899978.1"/>
    </source>
</evidence>
<keyword evidence="2 4" id="KW-0560">Oxidoreductase</keyword>
<dbReference type="GO" id="GO:0005737">
    <property type="term" value="C:cytoplasm"/>
    <property type="evidence" value="ECO:0007669"/>
    <property type="project" value="TreeGrafter"/>
</dbReference>
<dbReference type="Gene3D" id="3.40.605.10">
    <property type="entry name" value="Aldehyde Dehydrogenase, Chain A, domain 1"/>
    <property type="match status" value="1"/>
</dbReference>
<dbReference type="PANTHER" id="PTHR43570:SF16">
    <property type="entry name" value="ALDEHYDE DEHYDROGENASE TYPE III, ISOFORM Q"/>
    <property type="match status" value="1"/>
</dbReference>
<dbReference type="FunFam" id="3.40.605.10:FF:000004">
    <property type="entry name" value="Aldehyde dehydrogenase"/>
    <property type="match status" value="1"/>
</dbReference>
<accession>A0A9W3BKM7</accession>
<keyword evidence="8" id="KW-0812">Transmembrane</keyword>
<dbReference type="Pfam" id="PF00171">
    <property type="entry name" value="Aldedh"/>
    <property type="match status" value="1"/>
</dbReference>
<dbReference type="PANTHER" id="PTHR43570">
    <property type="entry name" value="ALDEHYDE DEHYDROGENASE"/>
    <property type="match status" value="1"/>
</dbReference>
<dbReference type="AlphaFoldDB" id="A0A9W3BKM7"/>
<dbReference type="PROSITE" id="PS51257">
    <property type="entry name" value="PROKAR_LIPOPROTEIN"/>
    <property type="match status" value="1"/>
</dbReference>
<keyword evidence="10" id="KW-1185">Reference proteome</keyword>
<dbReference type="Gene3D" id="3.40.309.10">
    <property type="entry name" value="Aldehyde Dehydrogenase, Chain A, domain 2"/>
    <property type="match status" value="1"/>
</dbReference>
<protein>
    <recommendedName>
        <fullName evidence="4">Aldehyde dehydrogenase</fullName>
    </recommendedName>
</protein>
<dbReference type="GO" id="GO:0006081">
    <property type="term" value="P:aldehyde metabolic process"/>
    <property type="evidence" value="ECO:0007669"/>
    <property type="project" value="InterPro"/>
</dbReference>
<evidence type="ECO:0000256" key="7">
    <source>
        <dbReference type="RuleBase" id="RU003345"/>
    </source>
</evidence>
<dbReference type="GeneID" id="106078329"/>